<dbReference type="PANTHER" id="PTHR14942">
    <property type="entry name" value="U11/U12 SMALL NUCLEAR RIBONUCLEOPROTEIN 25 KDA PROTEIN"/>
    <property type="match status" value="1"/>
</dbReference>
<dbReference type="EMBL" id="GISG01239369">
    <property type="protein sequence ID" value="MBA4668382.1"/>
    <property type="molecule type" value="Transcribed_RNA"/>
</dbReference>
<organism evidence="2">
    <name type="scientific">Opuntia streptacantha</name>
    <name type="common">Prickly pear cactus</name>
    <name type="synonym">Opuntia cardona</name>
    <dbReference type="NCBI Taxonomy" id="393608"/>
    <lineage>
        <taxon>Eukaryota</taxon>
        <taxon>Viridiplantae</taxon>
        <taxon>Streptophyta</taxon>
        <taxon>Embryophyta</taxon>
        <taxon>Tracheophyta</taxon>
        <taxon>Spermatophyta</taxon>
        <taxon>Magnoliopsida</taxon>
        <taxon>eudicotyledons</taxon>
        <taxon>Gunneridae</taxon>
        <taxon>Pentapetalae</taxon>
        <taxon>Caryophyllales</taxon>
        <taxon>Cactineae</taxon>
        <taxon>Cactaceae</taxon>
        <taxon>Opuntioideae</taxon>
        <taxon>Opuntia</taxon>
    </lineage>
</organism>
<dbReference type="AlphaFoldDB" id="A0A7C9EH78"/>
<dbReference type="InterPro" id="IPR029071">
    <property type="entry name" value="Ubiquitin-like_domsf"/>
</dbReference>
<dbReference type="SUPFAM" id="SSF54236">
    <property type="entry name" value="Ubiquitin-like"/>
    <property type="match status" value="1"/>
</dbReference>
<dbReference type="InterPro" id="IPR000626">
    <property type="entry name" value="Ubiquitin-like_dom"/>
</dbReference>
<evidence type="ECO:0000313" key="2">
    <source>
        <dbReference type="EMBL" id="MBA4668382.1"/>
    </source>
</evidence>
<evidence type="ECO:0000259" key="1">
    <source>
        <dbReference type="PROSITE" id="PS50053"/>
    </source>
</evidence>
<sequence>MGRLSFQGESLEADIGGFCLARTSLVRPRRSFHRSSSSLASALYGLNSRKSFSYDKLAQVPIQLTVIKLDGSSFAINVTKLATVADVKQAVERVFGHLSMKGPDEISWRHVWGHFCLSYGGRKLLNDSEKMKDYGIKDGDELHFVRHVSVAYNLVKMRSRKRFDIFRPCIIPENSVKETEEVEENDGDHGNPKCRQCEYETFACGSLQVVESHAIQKSHQPYRTGGGLMGYFRSLLHFCDKRVPSYSSKVSQLEI</sequence>
<proteinExistence type="predicted"/>
<dbReference type="PROSITE" id="PS50053">
    <property type="entry name" value="UBIQUITIN_2"/>
    <property type="match status" value="1"/>
</dbReference>
<reference evidence="2" key="2">
    <citation type="submission" date="2020-07" db="EMBL/GenBank/DDBJ databases">
        <authorList>
            <person name="Vera ALvarez R."/>
            <person name="Arias-Moreno D.M."/>
            <person name="Jimenez-Jacinto V."/>
            <person name="Jimenez-Bremont J.F."/>
            <person name="Swaminathan K."/>
            <person name="Moose S.P."/>
            <person name="Guerrero-Gonzalez M.L."/>
            <person name="Marino-Ramirez L."/>
            <person name="Landsman D."/>
            <person name="Rodriguez-Kessler M."/>
            <person name="Delgado-Sanchez P."/>
        </authorList>
    </citation>
    <scope>NUCLEOTIDE SEQUENCE</scope>
    <source>
        <tissue evidence="2">Cladode</tissue>
    </source>
</reference>
<reference evidence="2" key="1">
    <citation type="journal article" date="2013" name="J. Plant Res.">
        <title>Effect of fungi and light on seed germination of three Opuntia species from semiarid lands of central Mexico.</title>
        <authorList>
            <person name="Delgado-Sanchez P."/>
            <person name="Jimenez-Bremont J.F."/>
            <person name="Guerrero-Gonzalez Mde L."/>
            <person name="Flores J."/>
        </authorList>
    </citation>
    <scope>NUCLEOTIDE SEQUENCE</scope>
    <source>
        <tissue evidence="2">Cladode</tissue>
    </source>
</reference>
<dbReference type="PANTHER" id="PTHR14942:SF9">
    <property type="entry name" value="OS02G0188500 PROTEIN"/>
    <property type="match status" value="1"/>
</dbReference>
<dbReference type="SMART" id="SM00213">
    <property type="entry name" value="UBQ"/>
    <property type="match status" value="1"/>
</dbReference>
<dbReference type="Gene3D" id="3.10.20.90">
    <property type="entry name" value="Phosphatidylinositol 3-kinase Catalytic Subunit, Chain A, domain 1"/>
    <property type="match status" value="1"/>
</dbReference>
<accession>A0A7C9EH78</accession>
<dbReference type="InterPro" id="IPR040610">
    <property type="entry name" value="SNRNP25_ubiquitin"/>
</dbReference>
<protein>
    <recommendedName>
        <fullName evidence="1">Ubiquitin-like domain-containing protein</fullName>
    </recommendedName>
</protein>
<dbReference type="CDD" id="cd17058">
    <property type="entry name" value="Ubl_SNRNP25"/>
    <property type="match status" value="1"/>
</dbReference>
<dbReference type="Pfam" id="PF18036">
    <property type="entry name" value="Ubiquitin_4"/>
    <property type="match status" value="1"/>
</dbReference>
<dbReference type="InterPro" id="IPR039690">
    <property type="entry name" value="SNRNP25"/>
</dbReference>
<name>A0A7C9EH78_OPUST</name>
<feature type="domain" description="Ubiquitin-like" evidence="1">
    <location>
        <begin position="62"/>
        <end position="145"/>
    </location>
</feature>
<dbReference type="GO" id="GO:0000398">
    <property type="term" value="P:mRNA splicing, via spliceosome"/>
    <property type="evidence" value="ECO:0007669"/>
    <property type="project" value="InterPro"/>
</dbReference>